<dbReference type="EMBL" id="QASA01000001">
    <property type="protein sequence ID" value="RDC65763.1"/>
    <property type="molecule type" value="Genomic_DNA"/>
</dbReference>
<gene>
    <name evidence="1" type="ORF">AHMF7616_04393</name>
</gene>
<evidence type="ECO:0000313" key="1">
    <source>
        <dbReference type="EMBL" id="RDC65763.1"/>
    </source>
</evidence>
<keyword evidence="2" id="KW-1185">Reference proteome</keyword>
<sequence>MKNILHLFIGFSLFIISYNDNSTKKVEEEKPAFDAFATTIKADSAESDAIINNTKPQKGGIEIPNELKSFVGKGQVTYALERGDINADGSSDYLLSIGKPLPKDEDGNLDYEVIEASEEKLNVLLIIRDRNKMLSLKASNNNILDYPISTLHEPDGIYPDSIGTGFLISYFGSGEGVRSSYTREDFFFTFSKHDNQWYLSKIIDETGLNSPGAALNVDIEDFKEEHPNYTENQIDSIEELPEEYSKATITIYTSKDFVRRVAFSSFNYDDYYSGKLIINKE</sequence>
<reference evidence="1 2" key="1">
    <citation type="submission" date="2018-04" db="EMBL/GenBank/DDBJ databases">
        <title>Adhaeribacter sp. HMF7616 genome sequencing and assembly.</title>
        <authorList>
            <person name="Kang H."/>
            <person name="Kang J."/>
            <person name="Cha I."/>
            <person name="Kim H."/>
            <person name="Joh K."/>
        </authorList>
    </citation>
    <scope>NUCLEOTIDE SEQUENCE [LARGE SCALE GENOMIC DNA]</scope>
    <source>
        <strain evidence="1 2">HMF7616</strain>
    </source>
</reference>
<accession>A0A369QLF3</accession>
<protein>
    <submittedName>
        <fullName evidence="1">Uncharacterized protein</fullName>
    </submittedName>
</protein>
<dbReference type="AlphaFoldDB" id="A0A369QLF3"/>
<name>A0A369QLF3_9BACT</name>
<comment type="caution">
    <text evidence="1">The sequence shown here is derived from an EMBL/GenBank/DDBJ whole genome shotgun (WGS) entry which is preliminary data.</text>
</comment>
<dbReference type="Proteomes" id="UP000253919">
    <property type="component" value="Unassembled WGS sequence"/>
</dbReference>
<dbReference type="RefSeq" id="WP_115374721.1">
    <property type="nucleotide sequence ID" value="NZ_QASA01000001.1"/>
</dbReference>
<proteinExistence type="predicted"/>
<organism evidence="1 2">
    <name type="scientific">Adhaeribacter pallidiroseus</name>
    <dbReference type="NCBI Taxonomy" id="2072847"/>
    <lineage>
        <taxon>Bacteria</taxon>
        <taxon>Pseudomonadati</taxon>
        <taxon>Bacteroidota</taxon>
        <taxon>Cytophagia</taxon>
        <taxon>Cytophagales</taxon>
        <taxon>Hymenobacteraceae</taxon>
        <taxon>Adhaeribacter</taxon>
    </lineage>
</organism>
<evidence type="ECO:0000313" key="2">
    <source>
        <dbReference type="Proteomes" id="UP000253919"/>
    </source>
</evidence>